<dbReference type="InterPro" id="IPR002048">
    <property type="entry name" value="EF_hand_dom"/>
</dbReference>
<keyword evidence="3" id="KW-0677">Repeat</keyword>
<keyword evidence="6" id="KW-0325">Glycoprotein</keyword>
<keyword evidence="11" id="KW-0812">Transmembrane</keyword>
<proteinExistence type="predicted"/>
<keyword evidence="5" id="KW-0333">Golgi apparatus</keyword>
<comment type="subcellular location">
    <subcellularLocation>
        <location evidence="7">Golgi apparatus lumen</location>
    </subcellularLocation>
</comment>
<evidence type="ECO:0000256" key="4">
    <source>
        <dbReference type="ARBA" id="ARBA00022837"/>
    </source>
</evidence>
<dbReference type="GO" id="GO:0005509">
    <property type="term" value="F:calcium ion binding"/>
    <property type="evidence" value="ECO:0007669"/>
    <property type="project" value="InterPro"/>
</dbReference>
<dbReference type="SUPFAM" id="SSF47473">
    <property type="entry name" value="EF-hand"/>
    <property type="match status" value="2"/>
</dbReference>
<evidence type="ECO:0000256" key="8">
    <source>
        <dbReference type="ARBA" id="ARBA00023817"/>
    </source>
</evidence>
<keyword evidence="11" id="KW-0472">Membrane</keyword>
<feature type="domain" description="EF-hand" evidence="12">
    <location>
        <begin position="98"/>
        <end position="133"/>
    </location>
</feature>
<evidence type="ECO:0000256" key="2">
    <source>
        <dbReference type="ARBA" id="ARBA00022729"/>
    </source>
</evidence>
<evidence type="ECO:0000256" key="10">
    <source>
        <dbReference type="SAM" id="MobiDB-lite"/>
    </source>
</evidence>
<dbReference type="GO" id="GO:0005783">
    <property type="term" value="C:endoplasmic reticulum"/>
    <property type="evidence" value="ECO:0007669"/>
    <property type="project" value="TreeGrafter"/>
</dbReference>
<feature type="region of interest" description="Disordered" evidence="10">
    <location>
        <begin position="254"/>
        <end position="279"/>
    </location>
</feature>
<dbReference type="InterPro" id="IPR018247">
    <property type="entry name" value="EF_Hand_1_Ca_BS"/>
</dbReference>
<dbReference type="PANTHER" id="PTHR10827">
    <property type="entry name" value="RETICULOCALBIN"/>
    <property type="match status" value="1"/>
</dbReference>
<evidence type="ECO:0000259" key="12">
    <source>
        <dbReference type="PROSITE" id="PS50222"/>
    </source>
</evidence>
<dbReference type="PROSITE" id="PS00018">
    <property type="entry name" value="EF_HAND_1"/>
    <property type="match status" value="2"/>
</dbReference>
<dbReference type="InterPro" id="IPR011992">
    <property type="entry name" value="EF-hand-dom_pair"/>
</dbReference>
<gene>
    <name evidence="13" type="ORF">TCEB3V08_LOCUS7420</name>
</gene>
<feature type="transmembrane region" description="Helical" evidence="11">
    <location>
        <begin position="20"/>
        <end position="41"/>
    </location>
</feature>
<evidence type="ECO:0000256" key="3">
    <source>
        <dbReference type="ARBA" id="ARBA00022737"/>
    </source>
</evidence>
<evidence type="ECO:0000256" key="7">
    <source>
        <dbReference type="ARBA" id="ARBA00023769"/>
    </source>
</evidence>
<dbReference type="InterPro" id="IPR027240">
    <property type="entry name" value="CAB45_EFh"/>
</dbReference>
<dbReference type="AlphaFoldDB" id="A0A7R9CXM4"/>
<name>A0A7R9CXM4_TIMCR</name>
<dbReference type="EMBL" id="OC319108">
    <property type="protein sequence ID" value="CAD7404274.1"/>
    <property type="molecule type" value="Genomic_DNA"/>
</dbReference>
<dbReference type="SMART" id="SM00054">
    <property type="entry name" value="EFh"/>
    <property type="match status" value="4"/>
</dbReference>
<accession>A0A7R9CXM4</accession>
<evidence type="ECO:0000256" key="9">
    <source>
        <dbReference type="ARBA" id="ARBA00031511"/>
    </source>
</evidence>
<protein>
    <recommendedName>
        <fullName evidence="8">45 kDa calcium-binding protein</fullName>
    </recommendedName>
    <alternativeName>
        <fullName evidence="9">Stromal cell-derived factor 4</fullName>
    </alternativeName>
</protein>
<keyword evidence="4" id="KW-0106">Calcium</keyword>
<sequence>MWIKCVENWKTYRSVSCQRWSIIIPLLVYISLLFLTWKLSLPLRSIHHHKNPSSDLKLPDKAPDHILKTVHNDKDGMINKKFYKEVVIGGEQANVADDPQILLENIFNKADTDHNKLLNIQELTVWINAKIQEHIHQALQENVGIFTGIDINPRNGLISWDEYHTYFLKQKGFANKYLENHDKKHKGLSRSMKEAIMRDRASWSEAARSDPDHLTLDEFLAFRHPESSHATILTLVDELFDKFDRDGDELLTEEEFSSLQTEGDGDKEGETLTQGEDERRKEFREVIDRDRDGKADRMELLLVFKEFREVIDRDRDGKADRMELLMYIDPKNPRHAREEAQTLMSLSDINHDNNLSLQEILNKMDLFLGSKMVDTARSFHDEF</sequence>
<evidence type="ECO:0000256" key="5">
    <source>
        <dbReference type="ARBA" id="ARBA00023034"/>
    </source>
</evidence>
<keyword evidence="11" id="KW-1133">Transmembrane helix</keyword>
<dbReference type="CDD" id="cd16225">
    <property type="entry name" value="EFh_CREC_cab45"/>
    <property type="match status" value="1"/>
</dbReference>
<reference evidence="13" key="1">
    <citation type="submission" date="2020-11" db="EMBL/GenBank/DDBJ databases">
        <authorList>
            <person name="Tran Van P."/>
        </authorList>
    </citation>
    <scope>NUCLEOTIDE SEQUENCE</scope>
</reference>
<evidence type="ECO:0000256" key="6">
    <source>
        <dbReference type="ARBA" id="ARBA00023180"/>
    </source>
</evidence>
<dbReference type="PROSITE" id="PS50222">
    <property type="entry name" value="EF_HAND_2"/>
    <property type="match status" value="3"/>
</dbReference>
<dbReference type="GO" id="GO:0005796">
    <property type="term" value="C:Golgi lumen"/>
    <property type="evidence" value="ECO:0007669"/>
    <property type="project" value="UniProtKB-SubCell"/>
</dbReference>
<dbReference type="Gene3D" id="1.10.238.10">
    <property type="entry name" value="EF-hand"/>
    <property type="match status" value="3"/>
</dbReference>
<dbReference type="GO" id="GO:0017156">
    <property type="term" value="P:calcium-ion regulated exocytosis"/>
    <property type="evidence" value="ECO:0007669"/>
    <property type="project" value="TreeGrafter"/>
</dbReference>
<keyword evidence="2" id="KW-0732">Signal</keyword>
<feature type="domain" description="EF-hand" evidence="12">
    <location>
        <begin position="231"/>
        <end position="266"/>
    </location>
</feature>
<evidence type="ECO:0000256" key="1">
    <source>
        <dbReference type="ARBA" id="ARBA00022723"/>
    </source>
</evidence>
<keyword evidence="1" id="KW-0479">Metal-binding</keyword>
<evidence type="ECO:0000256" key="11">
    <source>
        <dbReference type="SAM" id="Phobius"/>
    </source>
</evidence>
<organism evidence="13">
    <name type="scientific">Timema cristinae</name>
    <name type="common">Walking stick</name>
    <dbReference type="NCBI Taxonomy" id="61476"/>
    <lineage>
        <taxon>Eukaryota</taxon>
        <taxon>Metazoa</taxon>
        <taxon>Ecdysozoa</taxon>
        <taxon>Arthropoda</taxon>
        <taxon>Hexapoda</taxon>
        <taxon>Insecta</taxon>
        <taxon>Pterygota</taxon>
        <taxon>Neoptera</taxon>
        <taxon>Polyneoptera</taxon>
        <taxon>Phasmatodea</taxon>
        <taxon>Timematodea</taxon>
        <taxon>Timematoidea</taxon>
        <taxon>Timematidae</taxon>
        <taxon>Timema</taxon>
    </lineage>
</organism>
<dbReference type="PANTHER" id="PTHR10827:SF98">
    <property type="entry name" value="45 KDA CALCIUM-BINDING PROTEIN"/>
    <property type="match status" value="1"/>
</dbReference>
<evidence type="ECO:0000313" key="13">
    <source>
        <dbReference type="EMBL" id="CAD7404274.1"/>
    </source>
</evidence>
<feature type="domain" description="EF-hand" evidence="12">
    <location>
        <begin position="335"/>
        <end position="370"/>
    </location>
</feature>
<feature type="compositionally biased region" description="Basic and acidic residues" evidence="10">
    <location>
        <begin position="264"/>
        <end position="279"/>
    </location>
</feature>